<evidence type="ECO:0000256" key="2">
    <source>
        <dbReference type="ARBA" id="ARBA00022527"/>
    </source>
</evidence>
<feature type="domain" description="Protein kinase" evidence="9">
    <location>
        <begin position="12"/>
        <end position="282"/>
    </location>
</feature>
<dbReference type="InterPro" id="IPR011009">
    <property type="entry name" value="Kinase-like_dom_sf"/>
</dbReference>
<feature type="compositionally biased region" description="Low complexity" evidence="8">
    <location>
        <begin position="301"/>
        <end position="317"/>
    </location>
</feature>
<feature type="compositionally biased region" description="Basic and acidic residues" evidence="8">
    <location>
        <begin position="392"/>
        <end position="405"/>
    </location>
</feature>
<dbReference type="RefSeq" id="WP_259857179.1">
    <property type="nucleotide sequence ID" value="NZ_CP073720.1"/>
</dbReference>
<sequence length="902" mass="94668">MTAAPSLVADRYRLLQPLGAGGMGRVWRAQDETLHRDVAVKQIVLPPELLDSARDVAMERTLREARAAARLSHPNVVRVYDVLAAEGHPWLVMEYVPSRSLDEVIRADGPLEPKRVAEIGLAVLDALQAAHRAGVDHRDIKPGNVLLAQDGRVVLTDFGIARVEGEGHVTRTGLVLGSPEYIAPERAREGIAGPASDLWSLGATLYAAVEGRSPFGRGSAMETLTALASEEADPPQRAGSMEPTLRALLRKDPRARAGFAETAELLRAAVTEQPVRRRRSWLSGWGRPAAPATQSRPARQARGLPSGPGAAPGRAVPPAAPVPPQRTPQQNPDTIVKPAVRGMAAVPIPAPAPPAEEAPTPKPVTAREPEVAPQEPEVAAHEPETAPQDAEVAARDTEAAAHEPETVPQDAEVAAHKPETAPQDAEVAARDTEAAAHEPETVPQDAEVAAHKPETAPQDAEAAARDTGATAHEPETAPQDAEAAAQEPAATLEPEIVAPEPEAIHEPETADEPEATTEPAAVIEPEAAAEEPETAHEPEASAAEPEAAHQPETAAAEPETDREPETTDAEPETAHQPETAAAEPETDREPEAAAVPEPEAVAVPEPEATAEPETVAEPQAAEVAEPAARPATGAAVKAEPPAVAVQPERERRGHGPAVAPPVGVGKRGPGRTTPKAAVLAGVAALVAVSLIVWLAVGSGDDKPGGETAAPARSAGTAPATTAAPSPTANDASPTGQAPSSAAAGPTSAAPSSTLPPLPPGWIDYHDPTGFSVYVPAGWRQSKERSIMYFRDSGSGKVLGIDQTSEPKPDPVADWQAQRDSRIRGGDFKNYAEVRLQPVGYFQKAADWEFTFDGSGGRRHVNNRGVITSPTQAYGIYWQTKDSDWEAARPELQLVFDSFRPKP</sequence>
<dbReference type="Proteomes" id="UP001059617">
    <property type="component" value="Chromosome"/>
</dbReference>
<feature type="compositionally biased region" description="Low complexity" evidence="8">
    <location>
        <begin position="707"/>
        <end position="752"/>
    </location>
</feature>
<evidence type="ECO:0000256" key="7">
    <source>
        <dbReference type="PROSITE-ProRule" id="PRU10141"/>
    </source>
</evidence>
<evidence type="ECO:0000313" key="10">
    <source>
        <dbReference type="EMBL" id="UWP79441.1"/>
    </source>
</evidence>
<feature type="region of interest" description="Disordered" evidence="8">
    <location>
        <begin position="701"/>
        <end position="754"/>
    </location>
</feature>
<evidence type="ECO:0000256" key="6">
    <source>
        <dbReference type="ARBA" id="ARBA00022840"/>
    </source>
</evidence>
<accession>A0ABY5VRK8</accession>
<dbReference type="PANTHER" id="PTHR43289">
    <property type="entry name" value="MITOGEN-ACTIVATED PROTEIN KINASE KINASE KINASE 20-RELATED"/>
    <property type="match status" value="1"/>
</dbReference>
<dbReference type="Gene3D" id="3.30.200.20">
    <property type="entry name" value="Phosphorylase Kinase, domain 1"/>
    <property type="match status" value="1"/>
</dbReference>
<keyword evidence="6 7" id="KW-0067">ATP-binding</keyword>
<feature type="compositionally biased region" description="Low complexity" evidence="8">
    <location>
        <begin position="459"/>
        <end position="501"/>
    </location>
</feature>
<keyword evidence="4 7" id="KW-0547">Nucleotide-binding</keyword>
<keyword evidence="11" id="KW-1185">Reference proteome</keyword>
<dbReference type="PROSITE" id="PS00108">
    <property type="entry name" value="PROTEIN_KINASE_ST"/>
    <property type="match status" value="1"/>
</dbReference>
<dbReference type="SMART" id="SM00220">
    <property type="entry name" value="S_TKc"/>
    <property type="match status" value="1"/>
</dbReference>
<evidence type="ECO:0000256" key="4">
    <source>
        <dbReference type="ARBA" id="ARBA00022741"/>
    </source>
</evidence>
<feature type="binding site" evidence="7">
    <location>
        <position position="41"/>
    </location>
    <ligand>
        <name>ATP</name>
        <dbReference type="ChEBI" id="CHEBI:30616"/>
    </ligand>
</feature>
<evidence type="ECO:0000313" key="11">
    <source>
        <dbReference type="Proteomes" id="UP001059617"/>
    </source>
</evidence>
<proteinExistence type="predicted"/>
<keyword evidence="5 10" id="KW-0418">Kinase</keyword>
<dbReference type="InterPro" id="IPR008271">
    <property type="entry name" value="Ser/Thr_kinase_AS"/>
</dbReference>
<evidence type="ECO:0000259" key="9">
    <source>
        <dbReference type="PROSITE" id="PS50011"/>
    </source>
</evidence>
<dbReference type="InterPro" id="IPR000719">
    <property type="entry name" value="Prot_kinase_dom"/>
</dbReference>
<dbReference type="PANTHER" id="PTHR43289:SF6">
    <property type="entry name" value="SERINE_THREONINE-PROTEIN KINASE NEKL-3"/>
    <property type="match status" value="1"/>
</dbReference>
<organism evidence="10 11">
    <name type="scientific">Dactylosporangium fulvum</name>
    <dbReference type="NCBI Taxonomy" id="53359"/>
    <lineage>
        <taxon>Bacteria</taxon>
        <taxon>Bacillati</taxon>
        <taxon>Actinomycetota</taxon>
        <taxon>Actinomycetes</taxon>
        <taxon>Micromonosporales</taxon>
        <taxon>Micromonosporaceae</taxon>
        <taxon>Dactylosporangium</taxon>
    </lineage>
</organism>
<gene>
    <name evidence="10" type="ORF">Dfulv_30270</name>
</gene>
<dbReference type="PROSITE" id="PS50011">
    <property type="entry name" value="PROTEIN_KINASE_DOM"/>
    <property type="match status" value="1"/>
</dbReference>
<feature type="compositionally biased region" description="Low complexity" evidence="8">
    <location>
        <begin position="540"/>
        <end position="557"/>
    </location>
</feature>
<dbReference type="SUPFAM" id="SSF56112">
    <property type="entry name" value="Protein kinase-like (PK-like)"/>
    <property type="match status" value="1"/>
</dbReference>
<reference evidence="10" key="2">
    <citation type="submission" date="2022-09" db="EMBL/GenBank/DDBJ databases">
        <title>Biosynthetic gene clusters of Dactylosporangioum fulvum.</title>
        <authorList>
            <person name="Caradec T."/>
        </authorList>
    </citation>
    <scope>NUCLEOTIDE SEQUENCE</scope>
    <source>
        <strain evidence="10">NRRL B-16292</strain>
    </source>
</reference>
<reference evidence="10" key="1">
    <citation type="submission" date="2021-04" db="EMBL/GenBank/DDBJ databases">
        <authorList>
            <person name="Hartkoorn R.C."/>
            <person name="Beaudoing E."/>
            <person name="Hot D."/>
        </authorList>
    </citation>
    <scope>NUCLEOTIDE SEQUENCE</scope>
    <source>
        <strain evidence="10">NRRL B-16292</strain>
    </source>
</reference>
<protein>
    <recommendedName>
        <fullName evidence="1">non-specific serine/threonine protein kinase</fullName>
        <ecNumber evidence="1">2.7.11.1</ecNumber>
    </recommendedName>
</protein>
<feature type="region of interest" description="Disordered" evidence="8">
    <location>
        <begin position="347"/>
        <end position="673"/>
    </location>
</feature>
<feature type="compositionally biased region" description="Low complexity" evidence="8">
    <location>
        <begin position="516"/>
        <end position="526"/>
    </location>
</feature>
<feature type="compositionally biased region" description="Low complexity" evidence="8">
    <location>
        <begin position="592"/>
        <end position="646"/>
    </location>
</feature>
<evidence type="ECO:0000256" key="3">
    <source>
        <dbReference type="ARBA" id="ARBA00022679"/>
    </source>
</evidence>
<dbReference type="Pfam" id="PF00069">
    <property type="entry name" value="Pkinase"/>
    <property type="match status" value="1"/>
</dbReference>
<keyword evidence="2" id="KW-0723">Serine/threonine-protein kinase</keyword>
<evidence type="ECO:0000256" key="8">
    <source>
        <dbReference type="SAM" id="MobiDB-lite"/>
    </source>
</evidence>
<dbReference type="GO" id="GO:0016301">
    <property type="term" value="F:kinase activity"/>
    <property type="evidence" value="ECO:0007669"/>
    <property type="project" value="UniProtKB-KW"/>
</dbReference>
<dbReference type="InterPro" id="IPR017441">
    <property type="entry name" value="Protein_kinase_ATP_BS"/>
</dbReference>
<dbReference type="EMBL" id="CP073720">
    <property type="protein sequence ID" value="UWP79441.1"/>
    <property type="molecule type" value="Genomic_DNA"/>
</dbReference>
<dbReference type="Gene3D" id="1.10.510.10">
    <property type="entry name" value="Transferase(Phosphotransferase) domain 1"/>
    <property type="match status" value="1"/>
</dbReference>
<name>A0ABY5VRK8_9ACTN</name>
<dbReference type="PROSITE" id="PS00107">
    <property type="entry name" value="PROTEIN_KINASE_ATP"/>
    <property type="match status" value="1"/>
</dbReference>
<evidence type="ECO:0000256" key="1">
    <source>
        <dbReference type="ARBA" id="ARBA00012513"/>
    </source>
</evidence>
<dbReference type="EC" id="2.7.11.1" evidence="1"/>
<feature type="compositionally biased region" description="Pro residues" evidence="8">
    <location>
        <begin position="348"/>
        <end position="362"/>
    </location>
</feature>
<feature type="compositionally biased region" description="Basic and acidic residues" evidence="8">
    <location>
        <begin position="427"/>
        <end position="440"/>
    </location>
</feature>
<feature type="region of interest" description="Disordered" evidence="8">
    <location>
        <begin position="272"/>
        <end position="332"/>
    </location>
</feature>
<evidence type="ECO:0000256" key="5">
    <source>
        <dbReference type="ARBA" id="ARBA00022777"/>
    </source>
</evidence>
<feature type="compositionally biased region" description="Low complexity" evidence="8">
    <location>
        <begin position="655"/>
        <end position="673"/>
    </location>
</feature>
<keyword evidence="3" id="KW-0808">Transferase</keyword>
<dbReference type="CDD" id="cd14014">
    <property type="entry name" value="STKc_PknB_like"/>
    <property type="match status" value="1"/>
</dbReference>